<keyword evidence="1" id="KW-1133">Transmembrane helix</keyword>
<evidence type="ECO:0000313" key="4">
    <source>
        <dbReference type="EMBL" id="KAI1896781.1"/>
    </source>
</evidence>
<accession>A0A8T3DIP1</accession>
<dbReference type="OrthoDB" id="8917013at2759"/>
<feature type="domain" description="Ig-like" evidence="3">
    <location>
        <begin position="21"/>
        <end position="120"/>
    </location>
</feature>
<reference evidence="4" key="1">
    <citation type="submission" date="2021-01" db="EMBL/GenBank/DDBJ databases">
        <authorList>
            <person name="Zahm M."/>
            <person name="Roques C."/>
            <person name="Cabau C."/>
            <person name="Klopp C."/>
            <person name="Donnadieu C."/>
            <person name="Jouanno E."/>
            <person name="Lampietro C."/>
            <person name="Louis A."/>
            <person name="Herpin A."/>
            <person name="Echchiki A."/>
            <person name="Berthelot C."/>
            <person name="Parey E."/>
            <person name="Roest-Crollius H."/>
            <person name="Braasch I."/>
            <person name="Postlethwait J."/>
            <person name="Bobe J."/>
            <person name="Montfort J."/>
            <person name="Bouchez O."/>
            <person name="Begum T."/>
            <person name="Mejri S."/>
            <person name="Adams A."/>
            <person name="Chen W.-J."/>
            <person name="Guiguen Y."/>
        </authorList>
    </citation>
    <scope>NUCLEOTIDE SEQUENCE</scope>
    <source>
        <tissue evidence="4">Blood</tissue>
    </source>
</reference>
<dbReference type="InterPro" id="IPR013783">
    <property type="entry name" value="Ig-like_fold"/>
</dbReference>
<dbReference type="EMBL" id="JAERUA010000008">
    <property type="protein sequence ID" value="KAI1896781.1"/>
    <property type="molecule type" value="Genomic_DNA"/>
</dbReference>
<keyword evidence="5" id="KW-1185">Reference proteome</keyword>
<dbReference type="GO" id="GO:0016020">
    <property type="term" value="C:membrane"/>
    <property type="evidence" value="ECO:0007669"/>
    <property type="project" value="InterPro"/>
</dbReference>
<evidence type="ECO:0000313" key="5">
    <source>
        <dbReference type="Proteomes" id="UP000829720"/>
    </source>
</evidence>
<gene>
    <name evidence="4" type="ORF">AGOR_G00098350</name>
</gene>
<dbReference type="Pfam" id="PF07686">
    <property type="entry name" value="V-set"/>
    <property type="match status" value="1"/>
</dbReference>
<dbReference type="InterPro" id="IPR007110">
    <property type="entry name" value="Ig-like_dom"/>
</dbReference>
<evidence type="ECO:0000256" key="1">
    <source>
        <dbReference type="SAM" id="Phobius"/>
    </source>
</evidence>
<feature type="signal peptide" evidence="2">
    <location>
        <begin position="1"/>
        <end position="19"/>
    </location>
</feature>
<dbReference type="AlphaFoldDB" id="A0A8T3DIP1"/>
<dbReference type="InterPro" id="IPR013106">
    <property type="entry name" value="Ig_V-set"/>
</dbReference>
<dbReference type="GO" id="GO:0002250">
    <property type="term" value="P:adaptive immune response"/>
    <property type="evidence" value="ECO:0007669"/>
    <property type="project" value="InterPro"/>
</dbReference>
<dbReference type="InterPro" id="IPR036179">
    <property type="entry name" value="Ig-like_dom_sf"/>
</dbReference>
<dbReference type="PROSITE" id="PS50835">
    <property type="entry name" value="IG_LIKE"/>
    <property type="match status" value="1"/>
</dbReference>
<sequence>MKTLHLTSWFFLTVSLIFASPNSLYLKQLEGESVVFVCENEETVNQPIGLYLKRKCPEPTELMFFSIDGLAPDSDHRIRIQGDLNSNNLNVTLQQLQQGDSGLYYCEFAYNSTPTYKHVAGTNIFLFVEKDVKKKHVFRKHVNSVTSPANGSGPCSCSSYPPLLYAIAAAAGLLLLILLGLGASQGGKACKRGKPQPLVPIYEEMTAVQQANGKGQLCHLDPSHQEETDSSLYVNPQIKPRQENYYLRPEGKQLVPQTSSAV</sequence>
<dbReference type="GO" id="GO:0038023">
    <property type="term" value="F:signaling receptor activity"/>
    <property type="evidence" value="ECO:0007669"/>
    <property type="project" value="InterPro"/>
</dbReference>
<dbReference type="PANTHER" id="PTHR15343:SF1">
    <property type="entry name" value="CD7 ANTIGEN-LIKE"/>
    <property type="match status" value="1"/>
</dbReference>
<dbReference type="SUPFAM" id="SSF48726">
    <property type="entry name" value="Immunoglobulin"/>
    <property type="match status" value="1"/>
</dbReference>
<protein>
    <recommendedName>
        <fullName evidence="3">Ig-like domain-containing protein</fullName>
    </recommendedName>
</protein>
<evidence type="ECO:0000256" key="2">
    <source>
        <dbReference type="SAM" id="SignalP"/>
    </source>
</evidence>
<keyword evidence="2" id="KW-0732">Signal</keyword>
<organism evidence="4 5">
    <name type="scientific">Albula goreensis</name>
    <dbReference type="NCBI Taxonomy" id="1534307"/>
    <lineage>
        <taxon>Eukaryota</taxon>
        <taxon>Metazoa</taxon>
        <taxon>Chordata</taxon>
        <taxon>Craniata</taxon>
        <taxon>Vertebrata</taxon>
        <taxon>Euteleostomi</taxon>
        <taxon>Actinopterygii</taxon>
        <taxon>Neopterygii</taxon>
        <taxon>Teleostei</taxon>
        <taxon>Albuliformes</taxon>
        <taxon>Albulidae</taxon>
        <taxon>Albula</taxon>
    </lineage>
</organism>
<keyword evidence="1" id="KW-0812">Transmembrane</keyword>
<feature type="transmembrane region" description="Helical" evidence="1">
    <location>
        <begin position="163"/>
        <end position="184"/>
    </location>
</feature>
<evidence type="ECO:0000259" key="3">
    <source>
        <dbReference type="PROSITE" id="PS50835"/>
    </source>
</evidence>
<dbReference type="Gene3D" id="2.60.40.10">
    <property type="entry name" value="Immunoglobulins"/>
    <property type="match status" value="1"/>
</dbReference>
<name>A0A8T3DIP1_9TELE</name>
<proteinExistence type="predicted"/>
<feature type="chain" id="PRO_5035868978" description="Ig-like domain-containing protein" evidence="2">
    <location>
        <begin position="20"/>
        <end position="262"/>
    </location>
</feature>
<dbReference type="Proteomes" id="UP000829720">
    <property type="component" value="Unassembled WGS sequence"/>
</dbReference>
<dbReference type="InterPro" id="IPR039090">
    <property type="entry name" value="CD7"/>
</dbReference>
<keyword evidence="1" id="KW-0472">Membrane</keyword>
<dbReference type="PANTHER" id="PTHR15343">
    <property type="entry name" value="CD7"/>
    <property type="match status" value="1"/>
</dbReference>
<comment type="caution">
    <text evidence="4">The sequence shown here is derived from an EMBL/GenBank/DDBJ whole genome shotgun (WGS) entry which is preliminary data.</text>
</comment>